<accession>A0A1G6J532</accession>
<dbReference type="SUPFAM" id="SSF53335">
    <property type="entry name" value="S-adenosyl-L-methionine-dependent methyltransferases"/>
    <property type="match status" value="1"/>
</dbReference>
<sequence>MTLQAPLHVGTPTTGSSATRTISVLDLFAGAGGLTAGFHAASDRYRVKRAVELDTSAAATFAATFGADLVYRGGIQTWLQEEDVPQVDVIVGGPPCQGFSMLGKRDSGDFRNYLWQEYAATILRAQPKYFVVENVAAFAKSQQFRDLSESTQPDGLLSDYAFEWGILNAADYGAFQARKRAILIGRHRDLPAIGMPPPTHVGRHQTVRQAFKNIVPAVTETRLDDRVKTFFGIELPGVFRPFELHVGRDYAEISKLRFSKIPEGGNRFDLPDRLKAPCWIGHTSGSGDVMGRLHWDRPSVTIRTEFFKPEKGRYLHPVENRAITHYEAAVLQGFPDTHRFVGTKTAIARQIGNAVPVPLGRAIAAHMEQYL</sequence>
<keyword evidence="3 5" id="KW-0949">S-adenosyl-L-methionine</keyword>
<keyword evidence="2 5" id="KW-0808">Transferase</keyword>
<dbReference type="Pfam" id="PF00145">
    <property type="entry name" value="DNA_methylase"/>
    <property type="match status" value="1"/>
</dbReference>
<dbReference type="GO" id="GO:0003886">
    <property type="term" value="F:DNA (cytosine-5-)-methyltransferase activity"/>
    <property type="evidence" value="ECO:0007669"/>
    <property type="project" value="UniProtKB-EC"/>
</dbReference>
<dbReference type="GO" id="GO:0003677">
    <property type="term" value="F:DNA binding"/>
    <property type="evidence" value="ECO:0007669"/>
    <property type="project" value="TreeGrafter"/>
</dbReference>
<dbReference type="Gene3D" id="3.40.50.150">
    <property type="entry name" value="Vaccinia Virus protein VP39"/>
    <property type="match status" value="1"/>
</dbReference>
<evidence type="ECO:0000256" key="3">
    <source>
        <dbReference type="ARBA" id="ARBA00022691"/>
    </source>
</evidence>
<name>A0A1G6J532_9MICO</name>
<evidence type="ECO:0000256" key="7">
    <source>
        <dbReference type="RuleBase" id="RU000417"/>
    </source>
</evidence>
<dbReference type="STRING" id="993073.AS029_07290"/>
<dbReference type="AlphaFoldDB" id="A0A1G6J532"/>
<dbReference type="PRINTS" id="PR00105">
    <property type="entry name" value="C5METTRFRASE"/>
</dbReference>
<dbReference type="PROSITE" id="PS00094">
    <property type="entry name" value="C5_MTASE_1"/>
    <property type="match status" value="1"/>
</dbReference>
<dbReference type="EC" id="2.1.1.37" evidence="7"/>
<evidence type="ECO:0000256" key="2">
    <source>
        <dbReference type="ARBA" id="ARBA00022679"/>
    </source>
</evidence>
<dbReference type="RefSeq" id="WP_058231917.1">
    <property type="nucleotide sequence ID" value="NZ_FMYG01000003.1"/>
</dbReference>
<evidence type="ECO:0000256" key="5">
    <source>
        <dbReference type="PROSITE-ProRule" id="PRU01016"/>
    </source>
</evidence>
<evidence type="ECO:0000256" key="1">
    <source>
        <dbReference type="ARBA" id="ARBA00022603"/>
    </source>
</evidence>
<gene>
    <name evidence="8" type="ORF">SAMN05216418_1714</name>
</gene>
<dbReference type="GO" id="GO:0009307">
    <property type="term" value="P:DNA restriction-modification system"/>
    <property type="evidence" value="ECO:0007669"/>
    <property type="project" value="UniProtKB-KW"/>
</dbReference>
<evidence type="ECO:0000256" key="4">
    <source>
        <dbReference type="ARBA" id="ARBA00022747"/>
    </source>
</evidence>
<proteinExistence type="inferred from homology"/>
<dbReference type="PROSITE" id="PS51679">
    <property type="entry name" value="SAM_MT_C5"/>
    <property type="match status" value="1"/>
</dbReference>
<evidence type="ECO:0000313" key="8">
    <source>
        <dbReference type="EMBL" id="SDC13850.1"/>
    </source>
</evidence>
<dbReference type="PROSITE" id="PS00095">
    <property type="entry name" value="C5_MTASE_2"/>
    <property type="match status" value="1"/>
</dbReference>
<keyword evidence="1 5" id="KW-0489">Methyltransferase</keyword>
<dbReference type="GO" id="GO:0032259">
    <property type="term" value="P:methylation"/>
    <property type="evidence" value="ECO:0007669"/>
    <property type="project" value="UniProtKB-KW"/>
</dbReference>
<feature type="active site" evidence="5">
    <location>
        <position position="96"/>
    </location>
</feature>
<evidence type="ECO:0000256" key="6">
    <source>
        <dbReference type="RuleBase" id="RU000416"/>
    </source>
</evidence>
<dbReference type="PANTHER" id="PTHR10629">
    <property type="entry name" value="CYTOSINE-SPECIFIC METHYLTRANSFERASE"/>
    <property type="match status" value="1"/>
</dbReference>
<dbReference type="EMBL" id="FMYG01000003">
    <property type="protein sequence ID" value="SDC13850.1"/>
    <property type="molecule type" value="Genomic_DNA"/>
</dbReference>
<reference evidence="8 9" key="1">
    <citation type="submission" date="2016-09" db="EMBL/GenBank/DDBJ databases">
        <authorList>
            <person name="Capua I."/>
            <person name="De Benedictis P."/>
            <person name="Joannis T."/>
            <person name="Lombin L.H."/>
            <person name="Cattoli G."/>
        </authorList>
    </citation>
    <scope>NUCLEOTIDE SEQUENCE [LARGE SCALE GENOMIC DNA]</scope>
    <source>
        <strain evidence="8 9">NIO-1002</strain>
    </source>
</reference>
<comment type="similarity">
    <text evidence="5 6">Belongs to the class I-like SAM-binding methyltransferase superfamily. C5-methyltransferase family.</text>
</comment>
<dbReference type="PANTHER" id="PTHR10629:SF52">
    <property type="entry name" value="DNA (CYTOSINE-5)-METHYLTRANSFERASE 1"/>
    <property type="match status" value="1"/>
</dbReference>
<dbReference type="InterPro" id="IPR018117">
    <property type="entry name" value="C5_DNA_meth_AS"/>
</dbReference>
<evidence type="ECO:0000313" key="9">
    <source>
        <dbReference type="Proteomes" id="UP000183203"/>
    </source>
</evidence>
<dbReference type="Gene3D" id="3.90.120.10">
    <property type="entry name" value="DNA Methylase, subunit A, domain 2"/>
    <property type="match status" value="1"/>
</dbReference>
<protein>
    <recommendedName>
        <fullName evidence="7">Cytosine-specific methyltransferase</fullName>
        <ecNumber evidence="7">2.1.1.37</ecNumber>
    </recommendedName>
</protein>
<dbReference type="GO" id="GO:0044027">
    <property type="term" value="P:negative regulation of gene expression via chromosomal CpG island methylation"/>
    <property type="evidence" value="ECO:0007669"/>
    <property type="project" value="TreeGrafter"/>
</dbReference>
<dbReference type="OrthoDB" id="9813719at2"/>
<dbReference type="NCBIfam" id="TIGR00675">
    <property type="entry name" value="dcm"/>
    <property type="match status" value="1"/>
</dbReference>
<dbReference type="InterPro" id="IPR001525">
    <property type="entry name" value="C5_MeTfrase"/>
</dbReference>
<comment type="catalytic activity">
    <reaction evidence="7">
        <text>a 2'-deoxycytidine in DNA + S-adenosyl-L-methionine = a 5-methyl-2'-deoxycytidine in DNA + S-adenosyl-L-homocysteine + H(+)</text>
        <dbReference type="Rhea" id="RHEA:13681"/>
        <dbReference type="Rhea" id="RHEA-COMP:11369"/>
        <dbReference type="Rhea" id="RHEA-COMP:11370"/>
        <dbReference type="ChEBI" id="CHEBI:15378"/>
        <dbReference type="ChEBI" id="CHEBI:57856"/>
        <dbReference type="ChEBI" id="CHEBI:59789"/>
        <dbReference type="ChEBI" id="CHEBI:85452"/>
        <dbReference type="ChEBI" id="CHEBI:85454"/>
        <dbReference type="EC" id="2.1.1.37"/>
    </reaction>
</comment>
<dbReference type="Proteomes" id="UP000183203">
    <property type="component" value="Unassembled WGS sequence"/>
</dbReference>
<dbReference type="InterPro" id="IPR031303">
    <property type="entry name" value="C5_meth_CS"/>
</dbReference>
<dbReference type="InterPro" id="IPR050390">
    <property type="entry name" value="C5-Methyltransferase"/>
</dbReference>
<keyword evidence="4" id="KW-0680">Restriction system</keyword>
<dbReference type="InterPro" id="IPR029063">
    <property type="entry name" value="SAM-dependent_MTases_sf"/>
</dbReference>
<organism evidence="8 9">
    <name type="scientific">Microbacterium enclense</name>
    <dbReference type="NCBI Taxonomy" id="993073"/>
    <lineage>
        <taxon>Bacteria</taxon>
        <taxon>Bacillati</taxon>
        <taxon>Actinomycetota</taxon>
        <taxon>Actinomycetes</taxon>
        <taxon>Micrococcales</taxon>
        <taxon>Microbacteriaceae</taxon>
        <taxon>Microbacterium</taxon>
    </lineage>
</organism>